<sequence>SKENSARSSENDQSSGENDCSIKAKNTVEQLDSDERLSEDSDDQNNNSGENSNNDEPLAEKKFMVTPEE</sequence>
<evidence type="ECO:0000313" key="3">
    <source>
        <dbReference type="Proteomes" id="UP001516400"/>
    </source>
</evidence>
<keyword evidence="3" id="KW-1185">Reference proteome</keyword>
<organism evidence="2 3">
    <name type="scientific">Cryptolaemus montrouzieri</name>
    <dbReference type="NCBI Taxonomy" id="559131"/>
    <lineage>
        <taxon>Eukaryota</taxon>
        <taxon>Metazoa</taxon>
        <taxon>Ecdysozoa</taxon>
        <taxon>Arthropoda</taxon>
        <taxon>Hexapoda</taxon>
        <taxon>Insecta</taxon>
        <taxon>Pterygota</taxon>
        <taxon>Neoptera</taxon>
        <taxon>Endopterygota</taxon>
        <taxon>Coleoptera</taxon>
        <taxon>Polyphaga</taxon>
        <taxon>Cucujiformia</taxon>
        <taxon>Coccinelloidea</taxon>
        <taxon>Coccinellidae</taxon>
        <taxon>Scymninae</taxon>
        <taxon>Scymnini</taxon>
        <taxon>Cryptolaemus</taxon>
    </lineage>
</organism>
<comment type="caution">
    <text evidence="2">The sequence shown here is derived from an EMBL/GenBank/DDBJ whole genome shotgun (WGS) entry which is preliminary data.</text>
</comment>
<accession>A0ABD2P8J7</accession>
<proteinExistence type="predicted"/>
<gene>
    <name evidence="2" type="ORF">HHI36_001755</name>
</gene>
<feature type="compositionally biased region" description="Polar residues" evidence="1">
    <location>
        <begin position="1"/>
        <end position="18"/>
    </location>
</feature>
<feature type="non-terminal residue" evidence="2">
    <location>
        <position position="1"/>
    </location>
</feature>
<dbReference type="EMBL" id="JABFTP020000185">
    <property type="protein sequence ID" value="KAL3287279.1"/>
    <property type="molecule type" value="Genomic_DNA"/>
</dbReference>
<dbReference type="AlphaFoldDB" id="A0ABD2P8J7"/>
<protein>
    <submittedName>
        <fullName evidence="2">Uncharacterized protein</fullName>
    </submittedName>
</protein>
<reference evidence="2 3" key="1">
    <citation type="journal article" date="2021" name="BMC Biol.">
        <title>Horizontally acquired antibacterial genes associated with adaptive radiation of ladybird beetles.</title>
        <authorList>
            <person name="Li H.S."/>
            <person name="Tang X.F."/>
            <person name="Huang Y.H."/>
            <person name="Xu Z.Y."/>
            <person name="Chen M.L."/>
            <person name="Du X.Y."/>
            <person name="Qiu B.Y."/>
            <person name="Chen P.T."/>
            <person name="Zhang W."/>
            <person name="Slipinski A."/>
            <person name="Escalona H.E."/>
            <person name="Waterhouse R.M."/>
            <person name="Zwick A."/>
            <person name="Pang H."/>
        </authorList>
    </citation>
    <scope>NUCLEOTIDE SEQUENCE [LARGE SCALE GENOMIC DNA]</scope>
    <source>
        <strain evidence="2">SYSU2018</strain>
    </source>
</reference>
<feature type="compositionally biased region" description="Low complexity" evidence="1">
    <location>
        <begin position="44"/>
        <end position="56"/>
    </location>
</feature>
<evidence type="ECO:0000256" key="1">
    <source>
        <dbReference type="SAM" id="MobiDB-lite"/>
    </source>
</evidence>
<dbReference type="Proteomes" id="UP001516400">
    <property type="component" value="Unassembled WGS sequence"/>
</dbReference>
<feature type="region of interest" description="Disordered" evidence="1">
    <location>
        <begin position="1"/>
        <end position="69"/>
    </location>
</feature>
<name>A0ABD2P8J7_9CUCU</name>
<evidence type="ECO:0000313" key="2">
    <source>
        <dbReference type="EMBL" id="KAL3287279.1"/>
    </source>
</evidence>